<dbReference type="GO" id="GO:0008270">
    <property type="term" value="F:zinc ion binding"/>
    <property type="evidence" value="ECO:0007669"/>
    <property type="project" value="InterPro"/>
</dbReference>
<dbReference type="EMBL" id="FUKQ01000017">
    <property type="protein sequence ID" value="SJN25070.1"/>
    <property type="molecule type" value="Genomic_DNA"/>
</dbReference>
<dbReference type="RefSeq" id="WP_094764007.1">
    <property type="nucleotide sequence ID" value="NZ_FUKQ01000017.1"/>
</dbReference>
<dbReference type="GO" id="GO:0005737">
    <property type="term" value="C:cytoplasm"/>
    <property type="evidence" value="ECO:0007669"/>
    <property type="project" value="TreeGrafter"/>
</dbReference>
<dbReference type="InterPro" id="IPR045357">
    <property type="entry name" value="Aminopeptidase_N-like_N"/>
</dbReference>
<organism evidence="17 18">
    <name type="scientific">Luteococcus japonicus LSP_Lj1</name>
    <dbReference type="NCBI Taxonomy" id="1255658"/>
    <lineage>
        <taxon>Bacteria</taxon>
        <taxon>Bacillati</taxon>
        <taxon>Actinomycetota</taxon>
        <taxon>Actinomycetes</taxon>
        <taxon>Propionibacteriales</taxon>
        <taxon>Propionibacteriaceae</taxon>
        <taxon>Luteococcus</taxon>
    </lineage>
</organism>
<feature type="domain" description="ERAP1-like C-terminal" evidence="15">
    <location>
        <begin position="537"/>
        <end position="854"/>
    </location>
</feature>
<gene>
    <name evidence="17" type="ORF">FM114_04575</name>
</gene>
<keyword evidence="9 17" id="KW-0378">Hydrolase</keyword>
<evidence type="ECO:0000256" key="3">
    <source>
        <dbReference type="ARBA" id="ARBA00010136"/>
    </source>
</evidence>
<dbReference type="Gene3D" id="2.60.40.1730">
    <property type="entry name" value="tricorn interacting facor f3 domain"/>
    <property type="match status" value="1"/>
</dbReference>
<evidence type="ECO:0000256" key="1">
    <source>
        <dbReference type="ARBA" id="ARBA00000098"/>
    </source>
</evidence>
<evidence type="ECO:0000313" key="18">
    <source>
        <dbReference type="Proteomes" id="UP000188342"/>
    </source>
</evidence>
<proteinExistence type="inferred from homology"/>
<keyword evidence="6 17" id="KW-0031">Aminopeptidase</keyword>
<keyword evidence="10" id="KW-0862">Zinc</keyword>
<comment type="catalytic activity">
    <reaction evidence="1">
        <text>Release of an N-terminal amino acid, Xaa-|-Yaa- from a peptide, amide or arylamide. Xaa is preferably Ala, but may be most amino acids including Pro (slow action). When a terminal hydrophobic residue is followed by a prolyl residue, the two may be released as an intact Xaa-Pro dipeptide.</text>
        <dbReference type="EC" id="3.4.11.2"/>
    </reaction>
</comment>
<evidence type="ECO:0000259" key="15">
    <source>
        <dbReference type="Pfam" id="PF11838"/>
    </source>
</evidence>
<protein>
    <recommendedName>
        <fullName evidence="5">Aminopeptidase N</fullName>
        <ecNumber evidence="4">3.4.11.2</ecNumber>
    </recommendedName>
    <alternativeName>
        <fullName evidence="12">Alanine aminopeptidase</fullName>
    </alternativeName>
    <alternativeName>
        <fullName evidence="13">Lysyl aminopeptidase</fullName>
    </alternativeName>
</protein>
<accession>A0A1R4IYZ9</accession>
<evidence type="ECO:0000259" key="16">
    <source>
        <dbReference type="Pfam" id="PF17900"/>
    </source>
</evidence>
<comment type="similarity">
    <text evidence="3">Belongs to the peptidase M1 family.</text>
</comment>
<evidence type="ECO:0000259" key="14">
    <source>
        <dbReference type="Pfam" id="PF01433"/>
    </source>
</evidence>
<dbReference type="InterPro" id="IPR024571">
    <property type="entry name" value="ERAP1-like_C_dom"/>
</dbReference>
<dbReference type="PRINTS" id="PR00756">
    <property type="entry name" value="ALADIPTASE"/>
</dbReference>
<dbReference type="Pfam" id="PF11838">
    <property type="entry name" value="ERAP1_C"/>
    <property type="match status" value="1"/>
</dbReference>
<dbReference type="SUPFAM" id="SSF55486">
    <property type="entry name" value="Metalloproteases ('zincins'), catalytic domain"/>
    <property type="match status" value="1"/>
</dbReference>
<dbReference type="InterPro" id="IPR042097">
    <property type="entry name" value="Aminopeptidase_N-like_N_sf"/>
</dbReference>
<dbReference type="GO" id="GO:0016020">
    <property type="term" value="C:membrane"/>
    <property type="evidence" value="ECO:0007669"/>
    <property type="project" value="TreeGrafter"/>
</dbReference>
<dbReference type="InterPro" id="IPR014782">
    <property type="entry name" value="Peptidase_M1_dom"/>
</dbReference>
<dbReference type="Proteomes" id="UP000188342">
    <property type="component" value="Unassembled WGS sequence"/>
</dbReference>
<dbReference type="Pfam" id="PF17900">
    <property type="entry name" value="Peptidase_M1_N"/>
    <property type="match status" value="1"/>
</dbReference>
<keyword evidence="7" id="KW-0645">Protease</keyword>
<dbReference type="InterPro" id="IPR027268">
    <property type="entry name" value="Peptidase_M4/M1_CTD_sf"/>
</dbReference>
<comment type="cofactor">
    <cofactor evidence="2">
        <name>Zn(2+)</name>
        <dbReference type="ChEBI" id="CHEBI:29105"/>
    </cofactor>
</comment>
<dbReference type="STRING" id="1255658.FM114_04575"/>
<evidence type="ECO:0000313" key="17">
    <source>
        <dbReference type="EMBL" id="SJN25070.1"/>
    </source>
</evidence>
<evidence type="ECO:0000256" key="6">
    <source>
        <dbReference type="ARBA" id="ARBA00022438"/>
    </source>
</evidence>
<dbReference type="SUPFAM" id="SSF63737">
    <property type="entry name" value="Leukotriene A4 hydrolase N-terminal domain"/>
    <property type="match status" value="1"/>
</dbReference>
<dbReference type="InterPro" id="IPR001930">
    <property type="entry name" value="Peptidase_M1"/>
</dbReference>
<dbReference type="FunFam" id="1.10.390.10:FF:000004">
    <property type="entry name" value="Aminopeptidase N"/>
    <property type="match status" value="1"/>
</dbReference>
<dbReference type="GO" id="GO:0042277">
    <property type="term" value="F:peptide binding"/>
    <property type="evidence" value="ECO:0007669"/>
    <property type="project" value="TreeGrafter"/>
</dbReference>
<dbReference type="InterPro" id="IPR012778">
    <property type="entry name" value="Pept_M1_aminopeptidase"/>
</dbReference>
<evidence type="ECO:0000256" key="10">
    <source>
        <dbReference type="ARBA" id="ARBA00022833"/>
    </source>
</evidence>
<evidence type="ECO:0000256" key="9">
    <source>
        <dbReference type="ARBA" id="ARBA00022801"/>
    </source>
</evidence>
<dbReference type="CDD" id="cd09602">
    <property type="entry name" value="M1_APN"/>
    <property type="match status" value="1"/>
</dbReference>
<dbReference type="GO" id="GO:0016285">
    <property type="term" value="F:alanyl aminopeptidase activity"/>
    <property type="evidence" value="ECO:0007669"/>
    <property type="project" value="UniProtKB-EC"/>
</dbReference>
<dbReference type="GO" id="GO:0043171">
    <property type="term" value="P:peptide catabolic process"/>
    <property type="evidence" value="ECO:0007669"/>
    <property type="project" value="TreeGrafter"/>
</dbReference>
<evidence type="ECO:0000256" key="13">
    <source>
        <dbReference type="ARBA" id="ARBA00031533"/>
    </source>
</evidence>
<dbReference type="PANTHER" id="PTHR11533:SF174">
    <property type="entry name" value="PUROMYCIN-SENSITIVE AMINOPEPTIDASE-RELATED"/>
    <property type="match status" value="1"/>
</dbReference>
<keyword evidence="18" id="KW-1185">Reference proteome</keyword>
<reference evidence="17 18" key="1">
    <citation type="submission" date="2017-02" db="EMBL/GenBank/DDBJ databases">
        <authorList>
            <person name="Peterson S.W."/>
        </authorList>
    </citation>
    <scope>NUCLEOTIDE SEQUENCE [LARGE SCALE GENOMIC DNA]</scope>
    <source>
        <strain evidence="17 18">LSP_Lj1</strain>
    </source>
</reference>
<evidence type="ECO:0000256" key="2">
    <source>
        <dbReference type="ARBA" id="ARBA00001947"/>
    </source>
</evidence>
<feature type="domain" description="Aminopeptidase N-like N-terminal" evidence="16">
    <location>
        <begin position="110"/>
        <end position="197"/>
    </location>
</feature>
<dbReference type="PANTHER" id="PTHR11533">
    <property type="entry name" value="PROTEASE M1 ZINC METALLOPROTEASE"/>
    <property type="match status" value="1"/>
</dbReference>
<evidence type="ECO:0000256" key="11">
    <source>
        <dbReference type="ARBA" id="ARBA00023049"/>
    </source>
</evidence>
<feature type="domain" description="Peptidase M1 membrane alanine aminopeptidase" evidence="14">
    <location>
        <begin position="239"/>
        <end position="455"/>
    </location>
</feature>
<keyword evidence="11" id="KW-0482">Metalloprotease</keyword>
<dbReference type="Gene3D" id="1.10.390.10">
    <property type="entry name" value="Neutral Protease Domain 2"/>
    <property type="match status" value="1"/>
</dbReference>
<evidence type="ECO:0000256" key="7">
    <source>
        <dbReference type="ARBA" id="ARBA00022670"/>
    </source>
</evidence>
<evidence type="ECO:0000256" key="12">
    <source>
        <dbReference type="ARBA" id="ARBA00029811"/>
    </source>
</evidence>
<dbReference type="GO" id="GO:0070006">
    <property type="term" value="F:metalloaminopeptidase activity"/>
    <property type="evidence" value="ECO:0007669"/>
    <property type="project" value="TreeGrafter"/>
</dbReference>
<dbReference type="GO" id="GO:0005615">
    <property type="term" value="C:extracellular space"/>
    <property type="evidence" value="ECO:0007669"/>
    <property type="project" value="TreeGrafter"/>
</dbReference>
<dbReference type="InterPro" id="IPR050344">
    <property type="entry name" value="Peptidase_M1_aminopeptidases"/>
</dbReference>
<dbReference type="GO" id="GO:0006508">
    <property type="term" value="P:proteolysis"/>
    <property type="evidence" value="ECO:0007669"/>
    <property type="project" value="UniProtKB-KW"/>
</dbReference>
<name>A0A1R4IYZ9_9ACTN</name>
<keyword evidence="8" id="KW-0479">Metal-binding</keyword>
<sequence length="863" mass="95146">MTPANITRASAQERSRIITAEHYLVTVDLSGLNLEGEPLADPDTFLSTSEITFTSTGGTSHVDLIADEVLEAWIDDEHEVDTSAFADGKLPFTTEAGQHKMVIVALCRYSHTGEGLHRFVDPADGKVYLYSQFESADARRMYANFEQPDQKATFQLNVIAPKHWQVVTNALAVEPQEGANGLGIWEFEPTLRMSTYITALVAGEYHRVEHTITSKAGEIPASVMCRQSMKEYLDDERIMHTTQRGFDVYEECFGYLYPFGSYDQIFVPEFNAGAMENAGCVTFRDEYLFRSRVGQEMYEARDNTILHELAHMWFGDLVTMTWWDDLWLNESFAEWASHFSLAKIHQADGGSDPWVGFCSGRKAWAYRQDQLPTTHPIAADMVDLVAVEQNFDGITYAKGASVLKQLVAFVGEGPFLDGVKAYFTEHAFGNTQLSDLLGALEKSSGRDLSKFSQQWLETTGPNTLRADFDLDETGRFTRFDIVQSADPQHPTLRTHRMAIAIFAFDDDVLRCTHELEVDVDGERTPIEALNGVERGDLVLLNHRDLTYAKVRLDERSLATLTGHIHQIEDPLARAVCWAATWDMCRDAEMPAEDYVALVLAGIGSETDPQAVATLRAQATTAGLAYVSDARRDASRGRLTAGFAGLLKAAKPGSDHQLSFANGIVSVARSAAAAELLKAWLDGQEVPKGLEIDADMRWRILCALAEMGAVDTATIDGEAAKDKTISGSEWAAAARASLATAAAKAEAWRLATEDPEVPNATQQKICRAFWSETQAELLAPYAERYLDLCRTISAAEGIWATRGHAASQNALLYLFPSVPVADEAFLGRVDALVADEKTSAGVRRVLLEQADAARRALRCQAAAF</sequence>
<evidence type="ECO:0000256" key="5">
    <source>
        <dbReference type="ARBA" id="ARBA00015611"/>
    </source>
</evidence>
<dbReference type="AlphaFoldDB" id="A0A1R4IYZ9"/>
<evidence type="ECO:0000256" key="4">
    <source>
        <dbReference type="ARBA" id="ARBA00012564"/>
    </source>
</evidence>
<dbReference type="Pfam" id="PF01433">
    <property type="entry name" value="Peptidase_M1"/>
    <property type="match status" value="1"/>
</dbReference>
<dbReference type="EC" id="3.4.11.2" evidence="4"/>
<dbReference type="NCBIfam" id="TIGR02412">
    <property type="entry name" value="pepN_strep_liv"/>
    <property type="match status" value="1"/>
</dbReference>
<dbReference type="OrthoDB" id="3885507at2"/>
<evidence type="ECO:0000256" key="8">
    <source>
        <dbReference type="ARBA" id="ARBA00022723"/>
    </source>
</evidence>